<dbReference type="Proteomes" id="UP001163321">
    <property type="component" value="Chromosome 7"/>
</dbReference>
<name>A0ACC0VTG6_9STRA</name>
<protein>
    <submittedName>
        <fullName evidence="1">Uncharacterized protein</fullName>
    </submittedName>
</protein>
<dbReference type="EMBL" id="CM047586">
    <property type="protein sequence ID" value="KAI9909133.1"/>
    <property type="molecule type" value="Genomic_DNA"/>
</dbReference>
<evidence type="ECO:0000313" key="2">
    <source>
        <dbReference type="Proteomes" id="UP001163321"/>
    </source>
</evidence>
<accession>A0ACC0VTG6</accession>
<sequence>MEYINLVDPASSHTLVSKIKPCMSKYKQFCTVKLRLAHYISCIQLDTLDGRIWATLALTVNGEVGFYSGKGALETSTTSMEGSSPILTQGRSDNK</sequence>
<organism evidence="1 2">
    <name type="scientific">Peronosclerospora sorghi</name>
    <dbReference type="NCBI Taxonomy" id="230839"/>
    <lineage>
        <taxon>Eukaryota</taxon>
        <taxon>Sar</taxon>
        <taxon>Stramenopiles</taxon>
        <taxon>Oomycota</taxon>
        <taxon>Peronosporomycetes</taxon>
        <taxon>Peronosporales</taxon>
        <taxon>Peronosporaceae</taxon>
        <taxon>Peronosclerospora</taxon>
    </lineage>
</organism>
<reference evidence="1 2" key="1">
    <citation type="journal article" date="2022" name="bioRxiv">
        <title>The genome of the oomycete Peronosclerospora sorghi, a cosmopolitan pathogen of maize and sorghum, is inflated with dispersed pseudogenes.</title>
        <authorList>
            <person name="Fletcher K."/>
            <person name="Martin F."/>
            <person name="Isakeit T."/>
            <person name="Cavanaugh K."/>
            <person name="Magill C."/>
            <person name="Michelmore R."/>
        </authorList>
    </citation>
    <scope>NUCLEOTIDE SEQUENCE [LARGE SCALE GENOMIC DNA]</scope>
    <source>
        <strain evidence="1">P6</strain>
    </source>
</reference>
<evidence type="ECO:0000313" key="1">
    <source>
        <dbReference type="EMBL" id="KAI9909133.1"/>
    </source>
</evidence>
<comment type="caution">
    <text evidence="1">The sequence shown here is derived from an EMBL/GenBank/DDBJ whole genome shotgun (WGS) entry which is preliminary data.</text>
</comment>
<keyword evidence="2" id="KW-1185">Reference proteome</keyword>
<proteinExistence type="predicted"/>
<gene>
    <name evidence="1" type="ORF">PsorP6_014448</name>
</gene>